<keyword evidence="2" id="KW-1185">Reference proteome</keyword>
<comment type="caution">
    <text evidence="1">The sequence shown here is derived from an EMBL/GenBank/DDBJ whole genome shotgun (WGS) entry which is preliminary data.</text>
</comment>
<proteinExistence type="predicted"/>
<dbReference type="RefSeq" id="WP_119931558.1">
    <property type="nucleotide sequence ID" value="NZ_QZEY01000027.1"/>
</dbReference>
<sequence>MPSLPDGYDLLDEATLARVHGALRRLPGTGLLAVVPFTAGPAQLSEHLRAHADWELVSLEDEPEAGQCDHDHWRHIHHPDDMDYVVLVPYTANTARNRRVCYEAACVVNAVALGLPPGTAPEAVERLIVIAALASLGESDEMDTLVDYALGRAPSPLLISPE</sequence>
<reference evidence="1 2" key="1">
    <citation type="submission" date="2018-09" db="EMBL/GenBank/DDBJ databases">
        <title>YIM 75507 draft genome.</title>
        <authorList>
            <person name="Tang S."/>
            <person name="Feng Y."/>
        </authorList>
    </citation>
    <scope>NUCLEOTIDE SEQUENCE [LARGE SCALE GENOMIC DNA]</scope>
    <source>
        <strain evidence="1 2">YIM 75507</strain>
    </source>
</reference>
<dbReference type="EMBL" id="QZEY01000027">
    <property type="protein sequence ID" value="RJL21097.1"/>
    <property type="molecule type" value="Genomic_DNA"/>
</dbReference>
<protein>
    <submittedName>
        <fullName evidence="1">Uncharacterized protein</fullName>
    </submittedName>
</protein>
<name>A0A3A4A658_9ACTN</name>
<dbReference type="Proteomes" id="UP000265768">
    <property type="component" value="Unassembled WGS sequence"/>
</dbReference>
<organism evidence="1 2">
    <name type="scientific">Bailinhaonella thermotolerans</name>
    <dbReference type="NCBI Taxonomy" id="1070861"/>
    <lineage>
        <taxon>Bacteria</taxon>
        <taxon>Bacillati</taxon>
        <taxon>Actinomycetota</taxon>
        <taxon>Actinomycetes</taxon>
        <taxon>Streptosporangiales</taxon>
        <taxon>Streptosporangiaceae</taxon>
        <taxon>Bailinhaonella</taxon>
    </lineage>
</organism>
<gene>
    <name evidence="1" type="ORF">D5H75_38450</name>
</gene>
<evidence type="ECO:0000313" key="2">
    <source>
        <dbReference type="Proteomes" id="UP000265768"/>
    </source>
</evidence>
<accession>A0A3A4A658</accession>
<dbReference type="AlphaFoldDB" id="A0A3A4A658"/>
<evidence type="ECO:0000313" key="1">
    <source>
        <dbReference type="EMBL" id="RJL21097.1"/>
    </source>
</evidence>